<dbReference type="PANTHER" id="PTHR45727">
    <property type="entry name" value="NPC INTRACELLULAR CHOLESTEROL TRANSPORTER 1"/>
    <property type="match status" value="1"/>
</dbReference>
<feature type="non-terminal residue" evidence="1">
    <location>
        <position position="69"/>
    </location>
</feature>
<accession>A0ABN7PQK2</accession>
<comment type="caution">
    <text evidence="1">The sequence shown here is derived from an EMBL/GenBank/DDBJ whole genome shotgun (WGS) entry which is preliminary data.</text>
</comment>
<dbReference type="Proteomes" id="UP001153148">
    <property type="component" value="Unassembled WGS sequence"/>
</dbReference>
<dbReference type="PANTHER" id="PTHR45727:SF2">
    <property type="entry name" value="NPC INTRACELLULAR CHOLESTEROL TRANSPORTER 1"/>
    <property type="match status" value="1"/>
</dbReference>
<protein>
    <submittedName>
        <fullName evidence="1">Uncharacterized protein</fullName>
    </submittedName>
</protein>
<name>A0ABN7PQK2_TIMPD</name>
<proteinExistence type="predicted"/>
<dbReference type="EMBL" id="CAJPIN010138483">
    <property type="protein sequence ID" value="CAG2069425.1"/>
    <property type="molecule type" value="Genomic_DNA"/>
</dbReference>
<gene>
    <name evidence="1" type="ORF">TPAB3V08_LOCUS16367</name>
</gene>
<evidence type="ECO:0000313" key="1">
    <source>
        <dbReference type="EMBL" id="CAG2069425.1"/>
    </source>
</evidence>
<evidence type="ECO:0000313" key="2">
    <source>
        <dbReference type="Proteomes" id="UP001153148"/>
    </source>
</evidence>
<reference evidence="1" key="1">
    <citation type="submission" date="2021-03" db="EMBL/GenBank/DDBJ databases">
        <authorList>
            <person name="Tran Van P."/>
        </authorList>
    </citation>
    <scope>NUCLEOTIDE SEQUENCE</scope>
</reference>
<sequence length="69" mass="7748">MTQNMICGGQHCNSDSLLTQVYVASKRPASSYIARPASSWLDDYIDWSTTTGCCKYFPNNMSFCPHDCK</sequence>
<organism evidence="1 2">
    <name type="scientific">Timema podura</name>
    <name type="common">Walking stick</name>
    <dbReference type="NCBI Taxonomy" id="61482"/>
    <lineage>
        <taxon>Eukaryota</taxon>
        <taxon>Metazoa</taxon>
        <taxon>Ecdysozoa</taxon>
        <taxon>Arthropoda</taxon>
        <taxon>Hexapoda</taxon>
        <taxon>Insecta</taxon>
        <taxon>Pterygota</taxon>
        <taxon>Neoptera</taxon>
        <taxon>Polyneoptera</taxon>
        <taxon>Phasmatodea</taxon>
        <taxon>Timematodea</taxon>
        <taxon>Timematoidea</taxon>
        <taxon>Timematidae</taxon>
        <taxon>Timema</taxon>
    </lineage>
</organism>
<keyword evidence="2" id="KW-1185">Reference proteome</keyword>